<reference evidence="13 14" key="1">
    <citation type="journal article" date="2014" name="Genome Announc.">
        <title>Draft Genome Sequence of Lutibaculum baratangense Strain AMV1T, Isolated from a Mud Volcano in Andamans, India.</title>
        <authorList>
            <person name="Singh A."/>
            <person name="Sreenivas A."/>
            <person name="Sathyanarayana Reddy G."/>
            <person name="Pinnaka A.K."/>
            <person name="Shivaji S."/>
        </authorList>
    </citation>
    <scope>NUCLEOTIDE SEQUENCE [LARGE SCALE GENOMIC DNA]</scope>
    <source>
        <strain evidence="13 14">AMV1</strain>
    </source>
</reference>
<dbReference type="InterPro" id="IPR007634">
    <property type="entry name" value="RNA_pol_sigma_54_DNA-bd"/>
</dbReference>
<comment type="function">
    <text evidence="9">Sigma factors are initiation factors that promote the attachment of RNA polymerase to specific initiation sites and are then released.</text>
</comment>
<evidence type="ECO:0000256" key="7">
    <source>
        <dbReference type="ARBA" id="ARBA00023125"/>
    </source>
</evidence>
<dbReference type="InterPro" id="IPR038709">
    <property type="entry name" value="RpoN_core-bd_sf"/>
</dbReference>
<dbReference type="InterPro" id="IPR007046">
    <property type="entry name" value="RNA_pol_sigma_54_core-bd"/>
</dbReference>
<gene>
    <name evidence="13" type="ORF">N177_1236</name>
</gene>
<dbReference type="GO" id="GO:0003677">
    <property type="term" value="F:DNA binding"/>
    <property type="evidence" value="ECO:0007669"/>
    <property type="project" value="UniProtKB-KW"/>
</dbReference>
<dbReference type="PRINTS" id="PR00045">
    <property type="entry name" value="SIGMA54FCT"/>
</dbReference>
<evidence type="ECO:0000313" key="14">
    <source>
        <dbReference type="Proteomes" id="UP000017819"/>
    </source>
</evidence>
<evidence type="ECO:0000256" key="6">
    <source>
        <dbReference type="ARBA" id="ARBA00023082"/>
    </source>
</evidence>
<comment type="similarity">
    <text evidence="1 9">Belongs to the sigma-54 factor family.</text>
</comment>
<dbReference type="Proteomes" id="UP000017819">
    <property type="component" value="Unassembled WGS sequence"/>
</dbReference>
<dbReference type="GO" id="GO:0016987">
    <property type="term" value="F:sigma factor activity"/>
    <property type="evidence" value="ECO:0007669"/>
    <property type="project" value="UniProtKB-KW"/>
</dbReference>
<dbReference type="NCBIfam" id="NF009118">
    <property type="entry name" value="PRK12469.1"/>
    <property type="match status" value="1"/>
</dbReference>
<comment type="caution">
    <text evidence="13">The sequence shown here is derived from an EMBL/GenBank/DDBJ whole genome shotgun (WGS) entry which is preliminary data.</text>
</comment>
<keyword evidence="3 9" id="KW-0808">Transferase</keyword>
<evidence type="ECO:0000259" key="11">
    <source>
        <dbReference type="Pfam" id="PF04552"/>
    </source>
</evidence>
<dbReference type="PROSITE" id="PS50044">
    <property type="entry name" value="SIGMA54_3"/>
    <property type="match status" value="1"/>
</dbReference>
<dbReference type="PIRSF" id="PIRSF000774">
    <property type="entry name" value="RpoN"/>
    <property type="match status" value="1"/>
</dbReference>
<dbReference type="AlphaFoldDB" id="V4RII9"/>
<proteinExistence type="inferred from homology"/>
<accession>V4RII9</accession>
<dbReference type="GO" id="GO:0001216">
    <property type="term" value="F:DNA-binding transcription activator activity"/>
    <property type="evidence" value="ECO:0007669"/>
    <property type="project" value="InterPro"/>
</dbReference>
<dbReference type="PANTHER" id="PTHR32248">
    <property type="entry name" value="RNA POLYMERASE SIGMA-54 FACTOR"/>
    <property type="match status" value="1"/>
</dbReference>
<feature type="domain" description="RNA polymerase sigma factor 54 DNA-binding" evidence="11">
    <location>
        <begin position="335"/>
        <end position="494"/>
    </location>
</feature>
<sequence>MALAPKLQLRQSQSLVMTPQLMQAIKLLQLSSLDLASYVEGELERNPLLKEAEAEPAVPGDDTGETAAPEAAVMDLVAASKDAALPAVAADLDGDTSNVYDATDAWATASVSQGPGPASRGEGRQFDGDENLLETTVAERGSLQDHLKAQLSLVHCSERERVIARHLVDLLDECGYFREDVGEVADRLGAPEEDVLDALEIVHTLEPTGIGARDLAECLGLQLRELDRLDPAMQSLLDNLDLLARRDLARLRRVCGVDEEDLAEMLAELRRLDPKPGAGFASDLIQTAIADVVVRPNPDGSWHVELNPETMPRVLVDRNYHARVSGGPRSDRDKTYITECLQQANWLVRSLEQRSRTILKVASEIVRQQDAFLSRGVRHLKPLTLRMVAEAVELHESTVSRVTAHKYLATPRGLFEFKYFFTSSIAATEGGEAHSAEAVRDRIRELIAAEAPQNILSDDTIVKMLRDSGVDIARRTVAKYRESLRIPSSVQRRREKQAGL</sequence>
<evidence type="ECO:0000256" key="5">
    <source>
        <dbReference type="ARBA" id="ARBA00023015"/>
    </source>
</evidence>
<evidence type="ECO:0000256" key="3">
    <source>
        <dbReference type="ARBA" id="ARBA00022679"/>
    </source>
</evidence>
<dbReference type="Pfam" id="PF04552">
    <property type="entry name" value="Sigma54_DBD"/>
    <property type="match status" value="1"/>
</dbReference>
<evidence type="ECO:0000259" key="12">
    <source>
        <dbReference type="Pfam" id="PF04963"/>
    </source>
</evidence>
<dbReference type="NCBIfam" id="TIGR02395">
    <property type="entry name" value="rpoN_sigma"/>
    <property type="match status" value="1"/>
</dbReference>
<dbReference type="EMBL" id="AWXZ01000017">
    <property type="protein sequence ID" value="ESR25901.1"/>
    <property type="molecule type" value="Genomic_DNA"/>
</dbReference>
<dbReference type="PROSITE" id="PS00718">
    <property type="entry name" value="SIGMA54_2"/>
    <property type="match status" value="1"/>
</dbReference>
<dbReference type="STRING" id="631454.N177_1236"/>
<evidence type="ECO:0000256" key="2">
    <source>
        <dbReference type="ARBA" id="ARBA00022478"/>
    </source>
</evidence>
<dbReference type="GO" id="GO:0000428">
    <property type="term" value="C:DNA-directed RNA polymerase complex"/>
    <property type="evidence" value="ECO:0007669"/>
    <property type="project" value="UniProtKB-KW"/>
</dbReference>
<dbReference type="NCBIfam" id="NF004596">
    <property type="entry name" value="PRK05932.1-3"/>
    <property type="match status" value="1"/>
</dbReference>
<evidence type="ECO:0000256" key="4">
    <source>
        <dbReference type="ARBA" id="ARBA00022695"/>
    </source>
</evidence>
<keyword evidence="6 9" id="KW-0731">Sigma factor</keyword>
<feature type="domain" description="RNA polymerase sigma factor 54 core-binding" evidence="12">
    <location>
        <begin position="134"/>
        <end position="320"/>
    </location>
</feature>
<keyword evidence="5 9" id="KW-0805">Transcription regulation</keyword>
<dbReference type="Pfam" id="PF04963">
    <property type="entry name" value="Sigma54_CBD"/>
    <property type="match status" value="1"/>
</dbReference>
<dbReference type="Gene3D" id="1.10.10.1330">
    <property type="entry name" value="RNA polymerase sigma-54 factor, core-binding domain"/>
    <property type="match status" value="1"/>
</dbReference>
<keyword evidence="7 9" id="KW-0238">DNA-binding</keyword>
<dbReference type="RefSeq" id="WP_023431381.1">
    <property type="nucleotide sequence ID" value="NZ_AWXZ01000017.1"/>
</dbReference>
<dbReference type="OrthoDB" id="9814402at2"/>
<keyword evidence="4 9" id="KW-0548">Nucleotidyltransferase</keyword>
<feature type="region of interest" description="Disordered" evidence="10">
    <location>
        <begin position="47"/>
        <end position="66"/>
    </location>
</feature>
<evidence type="ECO:0000256" key="1">
    <source>
        <dbReference type="ARBA" id="ARBA00008798"/>
    </source>
</evidence>
<organism evidence="13 14">
    <name type="scientific">Lutibaculum baratangense AMV1</name>
    <dbReference type="NCBI Taxonomy" id="631454"/>
    <lineage>
        <taxon>Bacteria</taxon>
        <taxon>Pseudomonadati</taxon>
        <taxon>Pseudomonadota</taxon>
        <taxon>Alphaproteobacteria</taxon>
        <taxon>Hyphomicrobiales</taxon>
        <taxon>Tepidamorphaceae</taxon>
        <taxon>Lutibaculum</taxon>
    </lineage>
</organism>
<keyword evidence="2 9" id="KW-0240">DNA-directed RNA polymerase</keyword>
<dbReference type="GO" id="GO:0006352">
    <property type="term" value="P:DNA-templated transcription initiation"/>
    <property type="evidence" value="ECO:0007669"/>
    <property type="project" value="InterPro"/>
</dbReference>
<dbReference type="PANTHER" id="PTHR32248:SF4">
    <property type="entry name" value="RNA POLYMERASE SIGMA-54 FACTOR"/>
    <property type="match status" value="1"/>
</dbReference>
<keyword evidence="8 9" id="KW-0804">Transcription</keyword>
<keyword evidence="14" id="KW-1185">Reference proteome</keyword>
<evidence type="ECO:0000256" key="9">
    <source>
        <dbReference type="PIRNR" id="PIRNR000774"/>
    </source>
</evidence>
<dbReference type="InterPro" id="IPR000394">
    <property type="entry name" value="RNA_pol_sigma_54"/>
</dbReference>
<dbReference type="GO" id="GO:0016779">
    <property type="term" value="F:nucleotidyltransferase activity"/>
    <property type="evidence" value="ECO:0007669"/>
    <property type="project" value="UniProtKB-KW"/>
</dbReference>
<evidence type="ECO:0000256" key="8">
    <source>
        <dbReference type="ARBA" id="ARBA00023163"/>
    </source>
</evidence>
<dbReference type="PROSITE" id="PS00717">
    <property type="entry name" value="SIGMA54_1"/>
    <property type="match status" value="1"/>
</dbReference>
<dbReference type="Gene3D" id="1.10.10.60">
    <property type="entry name" value="Homeodomain-like"/>
    <property type="match status" value="1"/>
</dbReference>
<protein>
    <recommendedName>
        <fullName evidence="9">RNA polymerase sigma-54 factor</fullName>
    </recommendedName>
</protein>
<name>V4RII9_9HYPH</name>
<dbReference type="PATRIC" id="fig|631454.5.peg.1221"/>
<dbReference type="eggNOG" id="COG1508">
    <property type="taxonomic scope" value="Bacteria"/>
</dbReference>
<evidence type="ECO:0000313" key="13">
    <source>
        <dbReference type="EMBL" id="ESR25901.1"/>
    </source>
</evidence>
<evidence type="ECO:0000256" key="10">
    <source>
        <dbReference type="SAM" id="MobiDB-lite"/>
    </source>
</evidence>
<dbReference type="Pfam" id="PF00309">
    <property type="entry name" value="Sigma54_AID"/>
    <property type="match status" value="1"/>
</dbReference>